<dbReference type="EMBL" id="CP013987">
    <property type="protein sequence ID" value="ALZ83407.1"/>
    <property type="molecule type" value="Genomic_DNA"/>
</dbReference>
<name>A0A0U4P3N9_9PSED</name>
<evidence type="ECO:0000256" key="3">
    <source>
        <dbReference type="ARBA" id="ARBA00023163"/>
    </source>
</evidence>
<dbReference type="KEGG" id="por:APT59_04010"/>
<accession>A0A0U4P3N9</accession>
<dbReference type="AlphaFoldDB" id="A0A0U4P3N9"/>
<dbReference type="GO" id="GO:0003677">
    <property type="term" value="F:DNA binding"/>
    <property type="evidence" value="ECO:0007669"/>
    <property type="project" value="UniProtKB-KW"/>
</dbReference>
<dbReference type="RefSeq" id="WP_059313666.1">
    <property type="nucleotide sequence ID" value="NZ_CP013987.1"/>
</dbReference>
<dbReference type="Gene3D" id="3.30.450.40">
    <property type="match status" value="1"/>
</dbReference>
<evidence type="ECO:0000313" key="7">
    <source>
        <dbReference type="Proteomes" id="UP000064137"/>
    </source>
</evidence>
<dbReference type="InterPro" id="IPR036390">
    <property type="entry name" value="WH_DNA-bd_sf"/>
</dbReference>
<dbReference type="GO" id="GO:0003700">
    <property type="term" value="F:DNA-binding transcription factor activity"/>
    <property type="evidence" value="ECO:0007669"/>
    <property type="project" value="TreeGrafter"/>
</dbReference>
<dbReference type="PANTHER" id="PTHR30136:SF35">
    <property type="entry name" value="HTH-TYPE TRANSCRIPTIONAL REGULATOR RV1719"/>
    <property type="match status" value="1"/>
</dbReference>
<dbReference type="InterPro" id="IPR014757">
    <property type="entry name" value="Tscrpt_reg_IclR_C"/>
</dbReference>
<evidence type="ECO:0000313" key="6">
    <source>
        <dbReference type="EMBL" id="ALZ83407.1"/>
    </source>
</evidence>
<dbReference type="InterPro" id="IPR036388">
    <property type="entry name" value="WH-like_DNA-bd_sf"/>
</dbReference>
<feature type="domain" description="HTH iclR-type" evidence="4">
    <location>
        <begin position="9"/>
        <end position="71"/>
    </location>
</feature>
<dbReference type="PROSITE" id="PS51077">
    <property type="entry name" value="HTH_ICLR"/>
    <property type="match status" value="1"/>
</dbReference>
<dbReference type="GO" id="GO:0045892">
    <property type="term" value="P:negative regulation of DNA-templated transcription"/>
    <property type="evidence" value="ECO:0007669"/>
    <property type="project" value="TreeGrafter"/>
</dbReference>
<dbReference type="SMART" id="SM00346">
    <property type="entry name" value="HTH_ICLR"/>
    <property type="match status" value="1"/>
</dbReference>
<protein>
    <submittedName>
        <fullName evidence="6">IclR family transcriptional regulator</fullName>
    </submittedName>
</protein>
<dbReference type="Proteomes" id="UP000064137">
    <property type="component" value="Chromosome"/>
</dbReference>
<dbReference type="InterPro" id="IPR005471">
    <property type="entry name" value="Tscrpt_reg_IclR_N"/>
</dbReference>
<feature type="domain" description="IclR-ED" evidence="5">
    <location>
        <begin position="72"/>
        <end position="253"/>
    </location>
</feature>
<keyword evidence="3" id="KW-0804">Transcription</keyword>
<dbReference type="OrthoDB" id="9790046at2"/>
<reference evidence="6 7" key="1">
    <citation type="submission" date="2016-01" db="EMBL/GenBank/DDBJ databases">
        <title>Annotation of Pseudomonas oryzihabitans USDA-ARS-USMARC-56511.</title>
        <authorList>
            <person name="Harhay G.P."/>
            <person name="Harhay D.M."/>
            <person name="Smith T.P.L."/>
            <person name="Bono J.L."/>
            <person name="Heaton M.P."/>
            <person name="Clawson M.L."/>
            <person name="Chitko-Mckown C.G."/>
            <person name="Capik S.F."/>
            <person name="DeDonder K.D."/>
            <person name="Apley M.D."/>
            <person name="Lubbers B.V."/>
            <person name="White B.J."/>
            <person name="Larson R.L."/>
        </authorList>
    </citation>
    <scope>NUCLEOTIDE SEQUENCE [LARGE SCALE GENOMIC DNA]</scope>
    <source>
        <strain evidence="6 7">USDA-ARS-USMARC-56511</strain>
    </source>
</reference>
<gene>
    <name evidence="6" type="ORF">APT59_04010</name>
</gene>
<organism evidence="6 7">
    <name type="scientific">Pseudomonas oryzihabitans</name>
    <dbReference type="NCBI Taxonomy" id="47885"/>
    <lineage>
        <taxon>Bacteria</taxon>
        <taxon>Pseudomonadati</taxon>
        <taxon>Pseudomonadota</taxon>
        <taxon>Gammaproteobacteria</taxon>
        <taxon>Pseudomonadales</taxon>
        <taxon>Pseudomonadaceae</taxon>
        <taxon>Pseudomonas</taxon>
    </lineage>
</organism>
<dbReference type="SUPFAM" id="SSF55781">
    <property type="entry name" value="GAF domain-like"/>
    <property type="match status" value="1"/>
</dbReference>
<evidence type="ECO:0000259" key="4">
    <source>
        <dbReference type="PROSITE" id="PS51077"/>
    </source>
</evidence>
<dbReference type="Pfam" id="PF09339">
    <property type="entry name" value="HTH_IclR"/>
    <property type="match status" value="1"/>
</dbReference>
<dbReference type="Pfam" id="PF01614">
    <property type="entry name" value="IclR_C"/>
    <property type="match status" value="1"/>
</dbReference>
<evidence type="ECO:0000256" key="1">
    <source>
        <dbReference type="ARBA" id="ARBA00023015"/>
    </source>
</evidence>
<sequence length="257" mass="28317">MTEPTRQRARGLDRAFDILDHLKRVGRPLRPNEIAAGLGIPKSTVYDLVGLLLERHMLDAVGRDGQVYLGRELYFLGQAHMRHFDLAREAGLLLDDIVARTRETAQLCQLNGRKYTVSLMKEGARAFRISSNVGEDAPIPWTASGRLLLGHLSDAEILALIDPDDFILPDGSRLPPATFIAEIRSACAEGFFSFDSIADTYTHCFAAPVQDTSGLCIATLCIVAPRADAQAHHAEYRQVLVDSARRLSQRLGGQENP</sequence>
<dbReference type="PANTHER" id="PTHR30136">
    <property type="entry name" value="HELIX-TURN-HELIX TRANSCRIPTIONAL REGULATOR, ICLR FAMILY"/>
    <property type="match status" value="1"/>
</dbReference>
<dbReference type="PROSITE" id="PS51078">
    <property type="entry name" value="ICLR_ED"/>
    <property type="match status" value="1"/>
</dbReference>
<keyword evidence="1" id="KW-0805">Transcription regulation</keyword>
<proteinExistence type="predicted"/>
<evidence type="ECO:0000256" key="2">
    <source>
        <dbReference type="ARBA" id="ARBA00023125"/>
    </source>
</evidence>
<dbReference type="InterPro" id="IPR050707">
    <property type="entry name" value="HTH_MetabolicPath_Reg"/>
</dbReference>
<keyword evidence="2" id="KW-0238">DNA-binding</keyword>
<dbReference type="SUPFAM" id="SSF46785">
    <property type="entry name" value="Winged helix' DNA-binding domain"/>
    <property type="match status" value="1"/>
</dbReference>
<dbReference type="Gene3D" id="1.10.10.10">
    <property type="entry name" value="Winged helix-like DNA-binding domain superfamily/Winged helix DNA-binding domain"/>
    <property type="match status" value="1"/>
</dbReference>
<dbReference type="InterPro" id="IPR029016">
    <property type="entry name" value="GAF-like_dom_sf"/>
</dbReference>
<evidence type="ECO:0000259" key="5">
    <source>
        <dbReference type="PROSITE" id="PS51078"/>
    </source>
</evidence>